<name>A0A094IS91_9GAMM</name>
<accession>A0A094IS91</accession>
<dbReference type="SUPFAM" id="SSF48150">
    <property type="entry name" value="DNA-glycosylase"/>
    <property type="match status" value="1"/>
</dbReference>
<reference evidence="1 2" key="1">
    <citation type="submission" date="2014-06" db="EMBL/GenBank/DDBJ databases">
        <title>The draft genome sequence of Idiomarina salinarum ISL-52.</title>
        <authorList>
            <person name="Du J."/>
            <person name="Shao Z."/>
        </authorList>
    </citation>
    <scope>NUCLEOTIDE SEQUENCE [LARGE SCALE GENOMIC DNA]</scope>
    <source>
        <strain evidence="1 2">ISL-52</strain>
    </source>
</reference>
<dbReference type="Gene3D" id="1.10.340.30">
    <property type="entry name" value="Hypothetical protein, domain 2"/>
    <property type="match status" value="1"/>
</dbReference>
<dbReference type="RefSeq" id="WP_034775809.1">
    <property type="nucleotide sequence ID" value="NZ_JPER01000004.1"/>
</dbReference>
<organism evidence="1 2">
    <name type="scientific">Pseudidiomarina salinarum</name>
    <dbReference type="NCBI Taxonomy" id="435908"/>
    <lineage>
        <taxon>Bacteria</taxon>
        <taxon>Pseudomonadati</taxon>
        <taxon>Pseudomonadota</taxon>
        <taxon>Gammaproteobacteria</taxon>
        <taxon>Alteromonadales</taxon>
        <taxon>Idiomarinaceae</taxon>
        <taxon>Pseudidiomarina</taxon>
    </lineage>
</organism>
<dbReference type="EMBL" id="JPER01000004">
    <property type="protein sequence ID" value="KFZ30555.1"/>
    <property type="molecule type" value="Genomic_DNA"/>
</dbReference>
<sequence>MKFAYFYERAVARSGGEEALQKRLPMIATKAELEARDDSFYLAEITRCVFRAGFVWRIIDHKWPGFEAAFSGFVPVYWQQVPPERLDALSGDERIVRNMQKIDTVPLNARMIVEASEEYGSFGRFLSQWPSSDQAELLIWLKNSGSRLGGVTAQYFLRRVGYDGFVLSADVVTALENHNLMDASPTSKKGLLQAQKAFNQWHAETGLPYSHLSKILSCTLDAVR</sequence>
<dbReference type="OrthoDB" id="9795156at2"/>
<dbReference type="AlphaFoldDB" id="A0A094IS91"/>
<dbReference type="Proteomes" id="UP000054363">
    <property type="component" value="Unassembled WGS sequence"/>
</dbReference>
<dbReference type="PANTHER" id="PTHR30037:SF3">
    <property type="entry name" value="BLR0857 PROTEIN"/>
    <property type="match status" value="1"/>
</dbReference>
<gene>
    <name evidence="1" type="ORF">IDSA_08425</name>
</gene>
<dbReference type="eggNOG" id="COG2818">
    <property type="taxonomic scope" value="Bacteria"/>
</dbReference>
<dbReference type="InterPro" id="IPR052891">
    <property type="entry name" value="DNA-3mA_glycosylase"/>
</dbReference>
<dbReference type="InterPro" id="IPR011257">
    <property type="entry name" value="DNA_glycosylase"/>
</dbReference>
<protein>
    <submittedName>
        <fullName evidence="1">3-methyladenine DNA glycosylase</fullName>
    </submittedName>
</protein>
<dbReference type="GO" id="GO:0006284">
    <property type="term" value="P:base-excision repair"/>
    <property type="evidence" value="ECO:0007669"/>
    <property type="project" value="InterPro"/>
</dbReference>
<dbReference type="STRING" id="435908.IDSA_08425"/>
<dbReference type="Pfam" id="PF03352">
    <property type="entry name" value="Adenine_glyco"/>
    <property type="match status" value="1"/>
</dbReference>
<comment type="caution">
    <text evidence="1">The sequence shown here is derived from an EMBL/GenBank/DDBJ whole genome shotgun (WGS) entry which is preliminary data.</text>
</comment>
<evidence type="ECO:0000313" key="1">
    <source>
        <dbReference type="EMBL" id="KFZ30555.1"/>
    </source>
</evidence>
<dbReference type="GO" id="GO:0008725">
    <property type="term" value="F:DNA-3-methyladenine glycosylase activity"/>
    <property type="evidence" value="ECO:0007669"/>
    <property type="project" value="InterPro"/>
</dbReference>
<proteinExistence type="predicted"/>
<evidence type="ECO:0000313" key="2">
    <source>
        <dbReference type="Proteomes" id="UP000054363"/>
    </source>
</evidence>
<dbReference type="InterPro" id="IPR005019">
    <property type="entry name" value="Adenine_glyco"/>
</dbReference>
<keyword evidence="2" id="KW-1185">Reference proteome</keyword>
<dbReference type="PANTHER" id="PTHR30037">
    <property type="entry name" value="DNA-3-METHYLADENINE GLYCOSYLASE 1"/>
    <property type="match status" value="1"/>
</dbReference>